<name>V9D5H9_9EURO</name>
<dbReference type="RefSeq" id="XP_008728508.1">
    <property type="nucleotide sequence ID" value="XM_008730286.1"/>
</dbReference>
<dbReference type="HOGENOM" id="CLU_103039_0_0_1"/>
<dbReference type="OrthoDB" id="422362at2759"/>
<gene>
    <name evidence="1" type="ORF">G647_05961</name>
</gene>
<dbReference type="AlphaFoldDB" id="V9D5H9"/>
<dbReference type="SUPFAM" id="SSF56059">
    <property type="entry name" value="Glutathione synthetase ATP-binding domain-like"/>
    <property type="match status" value="1"/>
</dbReference>
<evidence type="ECO:0000313" key="2">
    <source>
        <dbReference type="Proteomes" id="UP000030678"/>
    </source>
</evidence>
<proteinExistence type="predicted"/>
<accession>V9D5H9</accession>
<reference evidence="1 2" key="1">
    <citation type="submission" date="2013-03" db="EMBL/GenBank/DDBJ databases">
        <title>The Genome Sequence of Cladophialophora carrionii CBS 160.54.</title>
        <authorList>
            <consortium name="The Broad Institute Genomics Platform"/>
            <person name="Cuomo C."/>
            <person name="de Hoog S."/>
            <person name="Gorbushina A."/>
            <person name="Walker B."/>
            <person name="Young S.K."/>
            <person name="Zeng Q."/>
            <person name="Gargeya S."/>
            <person name="Fitzgerald M."/>
            <person name="Haas B."/>
            <person name="Abouelleil A."/>
            <person name="Allen A.W."/>
            <person name="Alvarado L."/>
            <person name="Arachchi H.M."/>
            <person name="Berlin A.M."/>
            <person name="Chapman S.B."/>
            <person name="Gainer-Dewar J."/>
            <person name="Goldberg J."/>
            <person name="Griggs A."/>
            <person name="Gujja S."/>
            <person name="Hansen M."/>
            <person name="Howarth C."/>
            <person name="Imamovic A."/>
            <person name="Ireland A."/>
            <person name="Larimer J."/>
            <person name="McCowan C."/>
            <person name="Murphy C."/>
            <person name="Pearson M."/>
            <person name="Poon T.W."/>
            <person name="Priest M."/>
            <person name="Roberts A."/>
            <person name="Saif S."/>
            <person name="Shea T."/>
            <person name="Sisk P."/>
            <person name="Sykes S."/>
            <person name="Wortman J."/>
            <person name="Nusbaum C."/>
            <person name="Birren B."/>
        </authorList>
    </citation>
    <scope>NUCLEOTIDE SEQUENCE [LARGE SCALE GENOMIC DNA]</scope>
    <source>
        <strain evidence="1 2">CBS 160.54</strain>
    </source>
</reference>
<dbReference type="GeneID" id="19984454"/>
<organism evidence="1 2">
    <name type="scientific">Cladophialophora carrionii CBS 160.54</name>
    <dbReference type="NCBI Taxonomy" id="1279043"/>
    <lineage>
        <taxon>Eukaryota</taxon>
        <taxon>Fungi</taxon>
        <taxon>Dikarya</taxon>
        <taxon>Ascomycota</taxon>
        <taxon>Pezizomycotina</taxon>
        <taxon>Eurotiomycetes</taxon>
        <taxon>Chaetothyriomycetidae</taxon>
        <taxon>Chaetothyriales</taxon>
        <taxon>Herpotrichiellaceae</taxon>
        <taxon>Cladophialophora</taxon>
    </lineage>
</organism>
<dbReference type="EMBL" id="KB822706">
    <property type="protein sequence ID" value="ETI21891.1"/>
    <property type="molecule type" value="Genomic_DNA"/>
</dbReference>
<sequence length="182" mass="20149">MNKQELQAHLTEILAESPRVLVEQFLSGTEGTVTVMPPSIDVPHYWSLPLVLRFNHDRGIAPYNGVVAVVKNSKALAREQTAANPTYTAICRHCERVGEKLKTTAPIRIDVRQFGQGEDFDTFAIFDVNMKPNMTGPGRPGRESQASLTAMAASSIGWDYTALLKYMLASSRTLQDLRSLEV</sequence>
<dbReference type="Proteomes" id="UP000030678">
    <property type="component" value="Unassembled WGS sequence"/>
</dbReference>
<protein>
    <recommendedName>
        <fullName evidence="3">ATP-grasp domain-containing protein</fullName>
    </recommendedName>
</protein>
<dbReference type="Gene3D" id="3.30.470.20">
    <property type="entry name" value="ATP-grasp fold, B domain"/>
    <property type="match status" value="1"/>
</dbReference>
<evidence type="ECO:0008006" key="3">
    <source>
        <dbReference type="Google" id="ProtNLM"/>
    </source>
</evidence>
<dbReference type="VEuPathDB" id="FungiDB:G647_05961"/>
<evidence type="ECO:0000313" key="1">
    <source>
        <dbReference type="EMBL" id="ETI21891.1"/>
    </source>
</evidence>